<evidence type="ECO:0000259" key="7">
    <source>
        <dbReference type="Pfam" id="PF00107"/>
    </source>
</evidence>
<dbReference type="GO" id="GO:0016491">
    <property type="term" value="F:oxidoreductase activity"/>
    <property type="evidence" value="ECO:0007669"/>
    <property type="project" value="UniProtKB-KW"/>
</dbReference>
<feature type="compositionally biased region" description="Basic residues" evidence="6">
    <location>
        <begin position="163"/>
        <end position="172"/>
    </location>
</feature>
<gene>
    <name evidence="8" type="ORF">FHX42_001859</name>
</gene>
<protein>
    <recommendedName>
        <fullName evidence="7">Alcohol dehydrogenase-like C-terminal domain-containing protein</fullName>
    </recommendedName>
</protein>
<feature type="region of interest" description="Disordered" evidence="6">
    <location>
        <begin position="274"/>
        <end position="317"/>
    </location>
</feature>
<comment type="caution">
    <text evidence="8">The sequence shown here is derived from an EMBL/GenBank/DDBJ whole genome shotgun (WGS) entry which is preliminary data.</text>
</comment>
<comment type="similarity">
    <text evidence="2">Belongs to the zinc-containing alcohol dehydrogenase family.</text>
</comment>
<dbReference type="Proteomes" id="UP000569329">
    <property type="component" value="Unassembled WGS sequence"/>
</dbReference>
<dbReference type="PANTHER" id="PTHR43161">
    <property type="entry name" value="SORBITOL DEHYDROGENASE"/>
    <property type="match status" value="1"/>
</dbReference>
<dbReference type="InterPro" id="IPR036291">
    <property type="entry name" value="NAD(P)-bd_dom_sf"/>
</dbReference>
<dbReference type="AlphaFoldDB" id="A0A839DR99"/>
<reference evidence="8 9" key="1">
    <citation type="submission" date="2020-07" db="EMBL/GenBank/DDBJ databases">
        <title>Sequencing the genomes of 1000 actinobacteria strains.</title>
        <authorList>
            <person name="Klenk H.-P."/>
        </authorList>
    </citation>
    <scope>NUCLEOTIDE SEQUENCE [LARGE SCALE GENOMIC DNA]</scope>
    <source>
        <strain evidence="8 9">DSM 45975</strain>
    </source>
</reference>
<sequence>MRVEPLAVAQRAVRDCGVGPEETCLVVGAGSQGLLICQSLLALGARPLVSEPHQGRLELASELGAEVATPEDGSYRYVFESSGCEPGFRDALNAADKTAVGSLIGQSTAPCSLVTQQIVQRRFTLRGALIYDHPGDFERTRASLGGDLEPERITQATATPARGRQRAHRRARGPGQVVDRPVPMDRRPVTTGTPSDRAREPCAGRMEGVLMSDRHRRLGVGHLTAPDLAPPELVTLAARAGFGSVGVRLTTTNGQERRWPVDVGSPLLLETVQVGGHRRRRARHRDPLDRAGHPRGRLRSRPGPRRPPRCPLPQRHV</sequence>
<dbReference type="SUPFAM" id="SSF51735">
    <property type="entry name" value="NAD(P)-binding Rossmann-fold domains"/>
    <property type="match status" value="1"/>
</dbReference>
<evidence type="ECO:0000313" key="9">
    <source>
        <dbReference type="Proteomes" id="UP000569329"/>
    </source>
</evidence>
<evidence type="ECO:0000256" key="2">
    <source>
        <dbReference type="ARBA" id="ARBA00008072"/>
    </source>
</evidence>
<comment type="cofactor">
    <cofactor evidence="1">
        <name>Zn(2+)</name>
        <dbReference type="ChEBI" id="CHEBI:29105"/>
    </cofactor>
</comment>
<dbReference type="Gene3D" id="3.90.180.10">
    <property type="entry name" value="Medium-chain alcohol dehydrogenases, catalytic domain"/>
    <property type="match status" value="1"/>
</dbReference>
<evidence type="ECO:0000256" key="4">
    <source>
        <dbReference type="ARBA" id="ARBA00022833"/>
    </source>
</evidence>
<organism evidence="8 9">
    <name type="scientific">Halosaccharopolyspora lacisalsi</name>
    <dbReference type="NCBI Taxonomy" id="1000566"/>
    <lineage>
        <taxon>Bacteria</taxon>
        <taxon>Bacillati</taxon>
        <taxon>Actinomycetota</taxon>
        <taxon>Actinomycetes</taxon>
        <taxon>Pseudonocardiales</taxon>
        <taxon>Pseudonocardiaceae</taxon>
        <taxon>Halosaccharopolyspora</taxon>
    </lineage>
</organism>
<feature type="region of interest" description="Disordered" evidence="6">
    <location>
        <begin position="151"/>
        <end position="203"/>
    </location>
</feature>
<name>A0A839DR99_9PSEU</name>
<keyword evidence="4" id="KW-0862">Zinc</keyword>
<accession>A0A839DR99</accession>
<evidence type="ECO:0000313" key="8">
    <source>
        <dbReference type="EMBL" id="MBA8824512.1"/>
    </source>
</evidence>
<dbReference type="Pfam" id="PF00107">
    <property type="entry name" value="ADH_zinc_N"/>
    <property type="match status" value="1"/>
</dbReference>
<evidence type="ECO:0000256" key="5">
    <source>
        <dbReference type="ARBA" id="ARBA00023002"/>
    </source>
</evidence>
<keyword evidence="5" id="KW-0560">Oxidoreductase</keyword>
<feature type="domain" description="Alcohol dehydrogenase-like C-terminal" evidence="7">
    <location>
        <begin position="33"/>
        <end position="139"/>
    </location>
</feature>
<feature type="compositionally biased region" description="Basic residues" evidence="6">
    <location>
        <begin position="293"/>
        <end position="308"/>
    </location>
</feature>
<dbReference type="Gene3D" id="3.40.50.720">
    <property type="entry name" value="NAD(P)-binding Rossmann-like Domain"/>
    <property type="match status" value="1"/>
</dbReference>
<dbReference type="EMBL" id="JACGWZ010000002">
    <property type="protein sequence ID" value="MBA8824512.1"/>
    <property type="molecule type" value="Genomic_DNA"/>
</dbReference>
<keyword evidence="3" id="KW-0479">Metal-binding</keyword>
<proteinExistence type="inferred from homology"/>
<evidence type="ECO:0000256" key="3">
    <source>
        <dbReference type="ARBA" id="ARBA00022723"/>
    </source>
</evidence>
<evidence type="ECO:0000256" key="6">
    <source>
        <dbReference type="SAM" id="MobiDB-lite"/>
    </source>
</evidence>
<dbReference type="GO" id="GO:0046872">
    <property type="term" value="F:metal ion binding"/>
    <property type="evidence" value="ECO:0007669"/>
    <property type="project" value="UniProtKB-KW"/>
</dbReference>
<keyword evidence="9" id="KW-1185">Reference proteome</keyword>
<dbReference type="RefSeq" id="WP_235987146.1">
    <property type="nucleotide sequence ID" value="NZ_JACGWZ010000002.1"/>
</dbReference>
<evidence type="ECO:0000256" key="1">
    <source>
        <dbReference type="ARBA" id="ARBA00001947"/>
    </source>
</evidence>
<dbReference type="InterPro" id="IPR013149">
    <property type="entry name" value="ADH-like_C"/>
</dbReference>